<gene>
    <name evidence="1" type="ORF">L2E82_36019</name>
</gene>
<proteinExistence type="predicted"/>
<name>A0ACB9BQH7_CICIN</name>
<evidence type="ECO:0000313" key="2">
    <source>
        <dbReference type="Proteomes" id="UP001055811"/>
    </source>
</evidence>
<reference evidence="2" key="1">
    <citation type="journal article" date="2022" name="Mol. Ecol. Resour.">
        <title>The genomes of chicory, endive, great burdock and yacon provide insights into Asteraceae palaeo-polyploidization history and plant inulin production.</title>
        <authorList>
            <person name="Fan W."/>
            <person name="Wang S."/>
            <person name="Wang H."/>
            <person name="Wang A."/>
            <person name="Jiang F."/>
            <person name="Liu H."/>
            <person name="Zhao H."/>
            <person name="Xu D."/>
            <person name="Zhang Y."/>
        </authorList>
    </citation>
    <scope>NUCLEOTIDE SEQUENCE [LARGE SCALE GENOMIC DNA]</scope>
    <source>
        <strain evidence="2">cv. Punajuju</strain>
    </source>
</reference>
<keyword evidence="2" id="KW-1185">Reference proteome</keyword>
<evidence type="ECO:0000313" key="1">
    <source>
        <dbReference type="EMBL" id="KAI3724248.1"/>
    </source>
</evidence>
<sequence length="211" mass="23273">MFQLSFAFAFSFPSPLQFSLVIVVYAIVFIIATIKAVNHRAPLRNNLCASSDLNIVNREHIRRAKRGGIGGPDSPSGWNSYSPNYSSFYGGFSSFLRDNENKLMRNSGNRNITGRGKVRPEDIIEATSLAANGQPFEVSFDPRASTPNFCVKSSSLTASLTSQWCVGMRFKMAFKTEDSAGISGFMATVSSVDVADPFHWPNSPWRLLQVN</sequence>
<dbReference type="Proteomes" id="UP001055811">
    <property type="component" value="Linkage Group LG06"/>
</dbReference>
<dbReference type="EMBL" id="CM042014">
    <property type="protein sequence ID" value="KAI3724248.1"/>
    <property type="molecule type" value="Genomic_DNA"/>
</dbReference>
<accession>A0ACB9BQH7</accession>
<protein>
    <submittedName>
        <fullName evidence="1">Uncharacterized protein</fullName>
    </submittedName>
</protein>
<reference evidence="1 2" key="2">
    <citation type="journal article" date="2022" name="Mol. Ecol. Resour.">
        <title>The genomes of chicory, endive, great burdock and yacon provide insights into Asteraceae paleo-polyploidization history and plant inulin production.</title>
        <authorList>
            <person name="Fan W."/>
            <person name="Wang S."/>
            <person name="Wang H."/>
            <person name="Wang A."/>
            <person name="Jiang F."/>
            <person name="Liu H."/>
            <person name="Zhao H."/>
            <person name="Xu D."/>
            <person name="Zhang Y."/>
        </authorList>
    </citation>
    <scope>NUCLEOTIDE SEQUENCE [LARGE SCALE GENOMIC DNA]</scope>
    <source>
        <strain evidence="2">cv. Punajuju</strain>
        <tissue evidence="1">Leaves</tissue>
    </source>
</reference>
<comment type="caution">
    <text evidence="1">The sequence shown here is derived from an EMBL/GenBank/DDBJ whole genome shotgun (WGS) entry which is preliminary data.</text>
</comment>
<organism evidence="1 2">
    <name type="scientific">Cichorium intybus</name>
    <name type="common">Chicory</name>
    <dbReference type="NCBI Taxonomy" id="13427"/>
    <lineage>
        <taxon>Eukaryota</taxon>
        <taxon>Viridiplantae</taxon>
        <taxon>Streptophyta</taxon>
        <taxon>Embryophyta</taxon>
        <taxon>Tracheophyta</taxon>
        <taxon>Spermatophyta</taxon>
        <taxon>Magnoliopsida</taxon>
        <taxon>eudicotyledons</taxon>
        <taxon>Gunneridae</taxon>
        <taxon>Pentapetalae</taxon>
        <taxon>asterids</taxon>
        <taxon>campanulids</taxon>
        <taxon>Asterales</taxon>
        <taxon>Asteraceae</taxon>
        <taxon>Cichorioideae</taxon>
        <taxon>Cichorieae</taxon>
        <taxon>Cichoriinae</taxon>
        <taxon>Cichorium</taxon>
    </lineage>
</organism>